<reference evidence="1" key="1">
    <citation type="submission" date="2020-01" db="EMBL/GenBank/DDBJ databases">
        <authorList>
            <person name="Meier V. D."/>
            <person name="Meier V D."/>
        </authorList>
    </citation>
    <scope>NUCLEOTIDE SEQUENCE</scope>
    <source>
        <strain evidence="1">HLG_WM_MAG_02</strain>
    </source>
</reference>
<sequence length="109" mass="12894">MNYLNNLNYENEIKEVIVRGSDAKIKIKFKDEAGQLLDLKKYIVTYDVLDEDGRHVFKDLSFSEKFINDDKFFNIPYAITEKLNGKYNLKIYIASLEEKKAFNNLMEVR</sequence>
<accession>A0A6S6SW13</accession>
<gene>
    <name evidence="1" type="ORF">HELGO_WM12459</name>
</gene>
<evidence type="ECO:0000313" key="1">
    <source>
        <dbReference type="EMBL" id="CAA6806771.1"/>
    </source>
</evidence>
<dbReference type="AlphaFoldDB" id="A0A6S6SW13"/>
<organism evidence="1">
    <name type="scientific">uncultured Sulfurovum sp</name>
    <dbReference type="NCBI Taxonomy" id="269237"/>
    <lineage>
        <taxon>Bacteria</taxon>
        <taxon>Pseudomonadati</taxon>
        <taxon>Campylobacterota</taxon>
        <taxon>Epsilonproteobacteria</taxon>
        <taxon>Campylobacterales</taxon>
        <taxon>Sulfurovaceae</taxon>
        <taxon>Sulfurovum</taxon>
        <taxon>environmental samples</taxon>
    </lineage>
</organism>
<proteinExistence type="predicted"/>
<protein>
    <submittedName>
        <fullName evidence="1">Uncharacterized protein</fullName>
    </submittedName>
</protein>
<dbReference type="EMBL" id="CACVAZ010000033">
    <property type="protein sequence ID" value="CAA6806771.1"/>
    <property type="molecule type" value="Genomic_DNA"/>
</dbReference>
<name>A0A6S6SW13_9BACT</name>